<dbReference type="InterPro" id="IPR016181">
    <property type="entry name" value="Acyl_CoA_acyltransferase"/>
</dbReference>
<keyword evidence="3" id="KW-1185">Reference proteome</keyword>
<sequence>MSKRSIVRVATTKDLDELAAMNQRAFLGSIPQNFFAGRDAPLTTEPKDKKARDIQTKYLKFLIRRVWSMGGRITIVVTEDDGNERIVASTFWRPPVTSDSPKAPSILSSLRMGVLPVLLSWGIGFKTRISEMSQASESVLEEGYKAKNLPGSPNDSWYLILAGVDPDHQKKGYMGMLLREAFENAPGIVFTLEANSPAARDVYKRFGFEVVKEITVGEGKVDAQGLIALGNSATGFPMFPMIKASS</sequence>
<dbReference type="SUPFAM" id="SSF55729">
    <property type="entry name" value="Acyl-CoA N-acyltransferases (Nat)"/>
    <property type="match status" value="1"/>
</dbReference>
<dbReference type="PANTHER" id="PTHR42791">
    <property type="entry name" value="GNAT FAMILY ACETYLTRANSFERASE"/>
    <property type="match status" value="1"/>
</dbReference>
<organism evidence="2 3">
    <name type="scientific">Marasmiellus scandens</name>
    <dbReference type="NCBI Taxonomy" id="2682957"/>
    <lineage>
        <taxon>Eukaryota</taxon>
        <taxon>Fungi</taxon>
        <taxon>Dikarya</taxon>
        <taxon>Basidiomycota</taxon>
        <taxon>Agaricomycotina</taxon>
        <taxon>Agaricomycetes</taxon>
        <taxon>Agaricomycetidae</taxon>
        <taxon>Agaricales</taxon>
        <taxon>Marasmiineae</taxon>
        <taxon>Omphalotaceae</taxon>
        <taxon>Marasmiellus</taxon>
    </lineage>
</organism>
<dbReference type="InterPro" id="IPR052523">
    <property type="entry name" value="Trichothecene_AcTrans"/>
</dbReference>
<evidence type="ECO:0000259" key="1">
    <source>
        <dbReference type="PROSITE" id="PS51186"/>
    </source>
</evidence>
<dbReference type="Proteomes" id="UP001498398">
    <property type="component" value="Unassembled WGS sequence"/>
</dbReference>
<dbReference type="EMBL" id="JBANRG010000010">
    <property type="protein sequence ID" value="KAK7462979.1"/>
    <property type="molecule type" value="Genomic_DNA"/>
</dbReference>
<dbReference type="Pfam" id="PF13508">
    <property type="entry name" value="Acetyltransf_7"/>
    <property type="match status" value="1"/>
</dbReference>
<protein>
    <recommendedName>
        <fullName evidence="1">N-acetyltransferase domain-containing protein</fullName>
    </recommendedName>
</protein>
<dbReference type="CDD" id="cd04301">
    <property type="entry name" value="NAT_SF"/>
    <property type="match status" value="1"/>
</dbReference>
<evidence type="ECO:0000313" key="3">
    <source>
        <dbReference type="Proteomes" id="UP001498398"/>
    </source>
</evidence>
<dbReference type="PANTHER" id="PTHR42791:SF4">
    <property type="entry name" value="ACETYLTRANSFERASE, GNAT FAMILY FAMILY (AFU_ORTHOLOGUE AFUA_4G09540)-RELATED"/>
    <property type="match status" value="1"/>
</dbReference>
<comment type="caution">
    <text evidence="2">The sequence shown here is derived from an EMBL/GenBank/DDBJ whole genome shotgun (WGS) entry which is preliminary data.</text>
</comment>
<dbReference type="InterPro" id="IPR000182">
    <property type="entry name" value="GNAT_dom"/>
</dbReference>
<gene>
    <name evidence="2" type="ORF">VKT23_007560</name>
</gene>
<feature type="domain" description="N-acetyltransferase" evidence="1">
    <location>
        <begin position="151"/>
        <end position="243"/>
    </location>
</feature>
<name>A0ABR1JMQ3_9AGAR</name>
<evidence type="ECO:0000313" key="2">
    <source>
        <dbReference type="EMBL" id="KAK7462979.1"/>
    </source>
</evidence>
<dbReference type="Gene3D" id="3.40.630.30">
    <property type="match status" value="1"/>
</dbReference>
<dbReference type="PROSITE" id="PS51186">
    <property type="entry name" value="GNAT"/>
    <property type="match status" value="1"/>
</dbReference>
<proteinExistence type="predicted"/>
<accession>A0ABR1JMQ3</accession>
<reference evidence="2 3" key="1">
    <citation type="submission" date="2024-01" db="EMBL/GenBank/DDBJ databases">
        <title>A draft genome for the cacao thread blight pathogen Marasmiellus scandens.</title>
        <authorList>
            <person name="Baruah I.K."/>
            <person name="Leung J."/>
            <person name="Bukari Y."/>
            <person name="Amoako-Attah I."/>
            <person name="Meinhardt L.W."/>
            <person name="Bailey B.A."/>
            <person name="Cohen S.P."/>
        </authorList>
    </citation>
    <scope>NUCLEOTIDE SEQUENCE [LARGE SCALE GENOMIC DNA]</scope>
    <source>
        <strain evidence="2 3">GH-19</strain>
    </source>
</reference>